<reference evidence="1" key="1">
    <citation type="submission" date="2019-12" db="EMBL/GenBank/DDBJ databases">
        <title>Genome sequencing and annotation of Brassica cretica.</title>
        <authorList>
            <person name="Studholme D.J."/>
            <person name="Sarris P."/>
        </authorList>
    </citation>
    <scope>NUCLEOTIDE SEQUENCE</scope>
    <source>
        <strain evidence="1">PFS-109/04</strain>
        <tissue evidence="1">Leaf</tissue>
    </source>
</reference>
<comment type="caution">
    <text evidence="1">The sequence shown here is derived from an EMBL/GenBank/DDBJ whole genome shotgun (WGS) entry which is preliminary data.</text>
</comment>
<dbReference type="Proteomes" id="UP000712600">
    <property type="component" value="Unassembled WGS sequence"/>
</dbReference>
<gene>
    <name evidence="1" type="ORF">F2Q69_00017449</name>
</gene>
<evidence type="ECO:0000313" key="1">
    <source>
        <dbReference type="EMBL" id="KAF3556093.1"/>
    </source>
</evidence>
<dbReference type="EMBL" id="QGKX02000996">
    <property type="protein sequence ID" value="KAF3556093.1"/>
    <property type="molecule type" value="Genomic_DNA"/>
</dbReference>
<sequence length="353" mass="38443">MIGVRVCRWGRLCGWSGFFFLAEASSEDLTGFDLESDGAWSPEEATIPAVLHCLPSSLLLCGYVWGGFSLGVVARAYELPVAARGEFLRLHLRLIGELRLPESSSGLWQRAGLSLSRNKGVIFGSVVSAKEVQSGGCGLGVYTVPGLGGLDSSSCCRSVHGASRFGSPFSPGARDPSVSFSIFHDAAEENGLGILRLSDWKMDLIMRLGLEMKEGRICLGGSDEDDTCCRIIDPSHVTQLSWTPRVFLYKGLLTDEECDQALLAEGLAIRAALSHAIYLDYTNIWLRSGFLLLIKTIVSISKPKDLHGILSDIKKPYRFVSLYVFLSFTPSELNGPADLAAKSTFCNQNFSWV</sequence>
<protein>
    <recommendedName>
        <fullName evidence="3">RNase H type-1 domain-containing protein</fullName>
    </recommendedName>
</protein>
<evidence type="ECO:0000313" key="2">
    <source>
        <dbReference type="Proteomes" id="UP000712600"/>
    </source>
</evidence>
<organism evidence="1 2">
    <name type="scientific">Brassica cretica</name>
    <name type="common">Mustard</name>
    <dbReference type="NCBI Taxonomy" id="69181"/>
    <lineage>
        <taxon>Eukaryota</taxon>
        <taxon>Viridiplantae</taxon>
        <taxon>Streptophyta</taxon>
        <taxon>Embryophyta</taxon>
        <taxon>Tracheophyta</taxon>
        <taxon>Spermatophyta</taxon>
        <taxon>Magnoliopsida</taxon>
        <taxon>eudicotyledons</taxon>
        <taxon>Gunneridae</taxon>
        <taxon>Pentapetalae</taxon>
        <taxon>rosids</taxon>
        <taxon>malvids</taxon>
        <taxon>Brassicales</taxon>
        <taxon>Brassicaceae</taxon>
        <taxon>Brassiceae</taxon>
        <taxon>Brassica</taxon>
    </lineage>
</organism>
<accession>A0A8S9QUC1</accession>
<proteinExistence type="predicted"/>
<evidence type="ECO:0008006" key="3">
    <source>
        <dbReference type="Google" id="ProtNLM"/>
    </source>
</evidence>
<dbReference type="AlphaFoldDB" id="A0A8S9QUC1"/>
<name>A0A8S9QUC1_BRACR</name>